<dbReference type="RefSeq" id="WP_174672883.1">
    <property type="nucleotide sequence ID" value="NZ_CP054491.1"/>
</dbReference>
<keyword evidence="5" id="KW-1185">Reference proteome</keyword>
<dbReference type="PANTHER" id="PTHR30441:SF4">
    <property type="entry name" value="PROTEIN ASMA"/>
    <property type="match status" value="1"/>
</dbReference>
<dbReference type="Pfam" id="PF05170">
    <property type="entry name" value="AsmA"/>
    <property type="match status" value="2"/>
</dbReference>
<evidence type="ECO:0000313" key="5">
    <source>
        <dbReference type="Proteomes" id="UP000509658"/>
    </source>
</evidence>
<dbReference type="Proteomes" id="UP000509658">
    <property type="component" value="Chromosome"/>
</dbReference>
<feature type="region of interest" description="Disordered" evidence="2">
    <location>
        <begin position="126"/>
        <end position="149"/>
    </location>
</feature>
<keyword evidence="1" id="KW-0175">Coiled coil</keyword>
<dbReference type="InterPro" id="IPR007844">
    <property type="entry name" value="AsmA"/>
</dbReference>
<gene>
    <name evidence="4" type="ORF">HUE57_05795</name>
</gene>
<sequence>MKKLFKLISILLTTLVALVVIAAIAVTVLVDPNDYKSEIAEAVKKQTGRELAIEGDIGLSLFPWLGLELGATQLSNAAGFGSAPFARIESTEVRVKLLPLLKKELEMDTVKLNGLQLTLSRDKNGKSNWDDLAGSPKAEEKTDDKGDAPKLASLAIGGVAISDAHIVWDDQSQQQRIAISKLELESGELRPGTPFDLSMSFDLDSSQPEMKGHIALKGEISIDVEQQRYSIKQFEQTSNLNTPLVPGGKLQSSLKADISIDQAQQLLKIGGLTLALNGVEIEGNLDGKQIMDKPQLSGSLKGEIAEAVQLLAPFKASLPEGFDASAFNQTKFDTDFAVDLGKQTLSLPKLKFTSAALDLDTQINGSQIIDNPALKGSLKASIKKAKPLLASVAKSLPEGFDAAELDGTNIDTQFAVDLGKQTLSLPKLKLSSALLDLDTQINGSQIIDNPALKGSLKASLKKAGPLLTIVAESLPEGFKTAGLDGSDIDTQFAVDLGKQTLKLPKLQLNAAGIALNGSFNGTKIVDAPAINGSLKIAPFSLRKTFDRIGMALPETSDPAVLEKIALQTTIKSGKDSIALSKTTLTLDETTARATLNLNNFAKPAIRFNVDIDTIDADRYLPPKSEEETKKESAPADTSQPLLPIDTLRDLNINGTLKVKQLKAFGLNSRDVTLTLSAKDGLVRMHPASARMYEGSYNGDIKVDVRGKQPKLSINEKLSGVQAEPLLKDMANSDTLSGRADFATQLTTSGNSIDAFKAGLNGKLNFSFTDGAINGLNIAQMIREAKAKLKGQTVPPAADNKTDFSELSGSATVTNGLVRNNDLLAKSPLLRINGKGTADLNSEKIDYQVKTAIVSSLSGQGGDDLKDLKGLTIPIKVSGTFTNPSYGLDLASVLEGKAKEAVKQEVKKVEEKAKKKLKNNLEDSLKKGLKGLF</sequence>
<feature type="domain" description="AsmA" evidence="3">
    <location>
        <begin position="494"/>
        <end position="822"/>
    </location>
</feature>
<dbReference type="AlphaFoldDB" id="A0A6N0HTV6"/>
<evidence type="ECO:0000256" key="1">
    <source>
        <dbReference type="SAM" id="Coils"/>
    </source>
</evidence>
<dbReference type="GO" id="GO:0090313">
    <property type="term" value="P:regulation of protein targeting to membrane"/>
    <property type="evidence" value="ECO:0007669"/>
    <property type="project" value="TreeGrafter"/>
</dbReference>
<proteinExistence type="predicted"/>
<dbReference type="InterPro" id="IPR052894">
    <property type="entry name" value="AsmA-related"/>
</dbReference>
<feature type="domain" description="AsmA" evidence="3">
    <location>
        <begin position="1"/>
        <end position="448"/>
    </location>
</feature>
<evidence type="ECO:0000256" key="2">
    <source>
        <dbReference type="SAM" id="MobiDB-lite"/>
    </source>
</evidence>
<reference evidence="4 5" key="1">
    <citation type="submission" date="2020-05" db="EMBL/GenBank/DDBJ databases">
        <title>Horizontal transmission and recombination maintain forever young bacterial symbiont genomes.</title>
        <authorList>
            <person name="Russell S.L."/>
            <person name="Pepper-Tunick E."/>
            <person name="Svedberg J."/>
            <person name="Byrne A."/>
            <person name="Ruelas Castillo J."/>
            <person name="Vollmers C."/>
            <person name="Beinart R.A."/>
            <person name="Corbett-Detig R."/>
        </authorList>
    </citation>
    <scope>NUCLEOTIDE SEQUENCE [LARGE SCALE GENOMIC DNA]</scope>
    <source>
        <strain evidence="4">Santa_Monica_outfall</strain>
    </source>
</reference>
<dbReference type="EMBL" id="CP054491">
    <property type="protein sequence ID" value="QKQ25848.1"/>
    <property type="molecule type" value="Genomic_DNA"/>
</dbReference>
<name>A0A6N0HTV6_9GAMM</name>
<feature type="compositionally biased region" description="Basic and acidic residues" evidence="2">
    <location>
        <begin position="137"/>
        <end position="148"/>
    </location>
</feature>
<evidence type="ECO:0000313" key="4">
    <source>
        <dbReference type="EMBL" id="QKQ25848.1"/>
    </source>
</evidence>
<dbReference type="PANTHER" id="PTHR30441">
    <property type="entry name" value="DUF748 DOMAIN-CONTAINING PROTEIN"/>
    <property type="match status" value="1"/>
</dbReference>
<accession>A0A6N0HTV6</accession>
<dbReference type="GO" id="GO:0005886">
    <property type="term" value="C:plasma membrane"/>
    <property type="evidence" value="ECO:0007669"/>
    <property type="project" value="TreeGrafter"/>
</dbReference>
<organism evidence="4 5">
    <name type="scientific">Candidatus Reidiella endopervernicosa</name>
    <dbReference type="NCBI Taxonomy" id="2738883"/>
    <lineage>
        <taxon>Bacteria</taxon>
        <taxon>Pseudomonadati</taxon>
        <taxon>Pseudomonadota</taxon>
        <taxon>Gammaproteobacteria</taxon>
        <taxon>Candidatus Reidiella</taxon>
    </lineage>
</organism>
<dbReference type="KEGG" id="rev:HUE57_05795"/>
<evidence type="ECO:0000259" key="3">
    <source>
        <dbReference type="Pfam" id="PF05170"/>
    </source>
</evidence>
<protein>
    <submittedName>
        <fullName evidence="4">AsmA family protein</fullName>
    </submittedName>
</protein>
<feature type="coiled-coil region" evidence="1">
    <location>
        <begin position="898"/>
        <end position="926"/>
    </location>
</feature>